<evidence type="ECO:0000256" key="1">
    <source>
        <dbReference type="SAM" id="MobiDB-lite"/>
    </source>
</evidence>
<reference evidence="3" key="1">
    <citation type="submission" date="2016-10" db="EMBL/GenBank/DDBJ databases">
        <authorList>
            <person name="Varghese N."/>
            <person name="Submissions S."/>
        </authorList>
    </citation>
    <scope>NUCLEOTIDE SEQUENCE [LARGE SCALE GENOMIC DNA]</scope>
    <source>
        <strain evidence="3">CGMCC 1.9108</strain>
    </source>
</reference>
<proteinExistence type="predicted"/>
<dbReference type="Proteomes" id="UP000199628">
    <property type="component" value="Unassembled WGS sequence"/>
</dbReference>
<organism evidence="2 3">
    <name type="scientific">Ruegeria marina</name>
    <dbReference type="NCBI Taxonomy" id="639004"/>
    <lineage>
        <taxon>Bacteria</taxon>
        <taxon>Pseudomonadati</taxon>
        <taxon>Pseudomonadota</taxon>
        <taxon>Alphaproteobacteria</taxon>
        <taxon>Rhodobacterales</taxon>
        <taxon>Roseobacteraceae</taxon>
        <taxon>Ruegeria</taxon>
    </lineage>
</organism>
<evidence type="ECO:0000313" key="2">
    <source>
        <dbReference type="EMBL" id="SDC53083.1"/>
    </source>
</evidence>
<dbReference type="EMBL" id="FMZV01000002">
    <property type="protein sequence ID" value="SDC53083.1"/>
    <property type="molecule type" value="Genomic_DNA"/>
</dbReference>
<gene>
    <name evidence="2" type="ORF">SAMN04488239_102449</name>
</gene>
<accession>A0A1G6MC45</accession>
<feature type="region of interest" description="Disordered" evidence="1">
    <location>
        <begin position="79"/>
        <end position="107"/>
    </location>
</feature>
<dbReference type="AlphaFoldDB" id="A0A1G6MC45"/>
<keyword evidence="3" id="KW-1185">Reference proteome</keyword>
<sequence>MPEGQAVSDHGERGGKSILAHHGLIPRHSRFPSRARLRGWQFWHDNRDGKSRGFSGGVHALILNREVRTIWGAIEGSAAARDNAAQKAGEAETGDRGQPGLPSIQDEEFNRHFEAVDFASEWHASEADGDILEP</sequence>
<evidence type="ECO:0000313" key="3">
    <source>
        <dbReference type="Proteomes" id="UP000199628"/>
    </source>
</evidence>
<feature type="region of interest" description="Disordered" evidence="1">
    <location>
        <begin position="1"/>
        <end position="20"/>
    </location>
</feature>
<protein>
    <submittedName>
        <fullName evidence="2">Uncharacterized protein</fullName>
    </submittedName>
</protein>
<name>A0A1G6MC45_9RHOB</name>